<dbReference type="EMBL" id="MU859249">
    <property type="protein sequence ID" value="KAK3948700.1"/>
    <property type="molecule type" value="Genomic_DNA"/>
</dbReference>
<feature type="domain" description="Carrier" evidence="9">
    <location>
        <begin position="3395"/>
        <end position="3472"/>
    </location>
</feature>
<dbReference type="Gene3D" id="1.10.1200.10">
    <property type="entry name" value="ACP-like"/>
    <property type="match status" value="6"/>
</dbReference>
<dbReference type="InterPro" id="IPR006162">
    <property type="entry name" value="Ppantetheine_attach_site"/>
</dbReference>
<dbReference type="InterPro" id="IPR023213">
    <property type="entry name" value="CAT-like_dom_sf"/>
</dbReference>
<dbReference type="FunFam" id="1.10.1200.10:FF:000018">
    <property type="entry name" value="Nonribosomal siderophore peptide synthase SidC"/>
    <property type="match status" value="2"/>
</dbReference>
<name>A0AAN6NMP1_9PEZI</name>
<feature type="region of interest" description="Disordered" evidence="8">
    <location>
        <begin position="2257"/>
        <end position="2278"/>
    </location>
</feature>
<dbReference type="Proteomes" id="UP001303222">
    <property type="component" value="Unassembled WGS sequence"/>
</dbReference>
<dbReference type="FunFam" id="3.30.300.30:FF:000069">
    <property type="entry name" value="Nonribosomal peptide synthase 2"/>
    <property type="match status" value="1"/>
</dbReference>
<protein>
    <recommendedName>
        <fullName evidence="9">Carrier domain-containing protein</fullName>
    </recommendedName>
</protein>
<dbReference type="NCBIfam" id="TIGR01733">
    <property type="entry name" value="AA-adenyl-dom"/>
    <property type="match status" value="2"/>
</dbReference>
<organism evidence="10 11">
    <name type="scientific">Pseudoneurospora amorphoporcata</name>
    <dbReference type="NCBI Taxonomy" id="241081"/>
    <lineage>
        <taxon>Eukaryota</taxon>
        <taxon>Fungi</taxon>
        <taxon>Dikarya</taxon>
        <taxon>Ascomycota</taxon>
        <taxon>Pezizomycotina</taxon>
        <taxon>Sordariomycetes</taxon>
        <taxon>Sordariomycetidae</taxon>
        <taxon>Sordariales</taxon>
        <taxon>Sordariaceae</taxon>
        <taxon>Pseudoneurospora</taxon>
    </lineage>
</organism>
<dbReference type="InterPro" id="IPR009081">
    <property type="entry name" value="PP-bd_ACP"/>
</dbReference>
<evidence type="ECO:0000256" key="8">
    <source>
        <dbReference type="SAM" id="MobiDB-lite"/>
    </source>
</evidence>
<feature type="domain" description="Carrier" evidence="9">
    <location>
        <begin position="4580"/>
        <end position="4653"/>
    </location>
</feature>
<dbReference type="GO" id="GO:0031177">
    <property type="term" value="F:phosphopantetheine binding"/>
    <property type="evidence" value="ECO:0007669"/>
    <property type="project" value="InterPro"/>
</dbReference>
<comment type="similarity">
    <text evidence="2">Belongs to the ATP-dependent AMP-binding enzyme family.</text>
</comment>
<dbReference type="Gene3D" id="2.30.38.10">
    <property type="entry name" value="Luciferase, Domain 3"/>
    <property type="match status" value="1"/>
</dbReference>
<evidence type="ECO:0000313" key="10">
    <source>
        <dbReference type="EMBL" id="KAK3948700.1"/>
    </source>
</evidence>
<evidence type="ECO:0000259" key="9">
    <source>
        <dbReference type="PROSITE" id="PS50075"/>
    </source>
</evidence>
<feature type="domain" description="Carrier" evidence="9">
    <location>
        <begin position="543"/>
        <end position="617"/>
    </location>
</feature>
<dbReference type="Pfam" id="PF00668">
    <property type="entry name" value="Condensation"/>
    <property type="match status" value="6"/>
</dbReference>
<dbReference type="InterPro" id="IPR045851">
    <property type="entry name" value="AMP-bd_C_sf"/>
</dbReference>
<dbReference type="GO" id="GO:0010106">
    <property type="term" value="P:cellular response to iron ion starvation"/>
    <property type="evidence" value="ECO:0007669"/>
    <property type="project" value="UniProtKB-ARBA"/>
</dbReference>
<feature type="domain" description="Carrier" evidence="9">
    <location>
        <begin position="4008"/>
        <end position="4081"/>
    </location>
</feature>
<comment type="similarity">
    <text evidence="7">Belongs to the NRP synthetase family.</text>
</comment>
<keyword evidence="11" id="KW-1185">Reference proteome</keyword>
<dbReference type="InterPro" id="IPR000873">
    <property type="entry name" value="AMP-dep_synth/lig_dom"/>
</dbReference>
<dbReference type="InterPro" id="IPR020845">
    <property type="entry name" value="AMP-binding_CS"/>
</dbReference>
<dbReference type="FunFam" id="3.40.50.12780:FF:000024">
    <property type="entry name" value="Nonribosomal siderophore peptide synthase SidC"/>
    <property type="match status" value="2"/>
</dbReference>
<dbReference type="Gene3D" id="3.30.559.30">
    <property type="entry name" value="Nonribosomal peptide synthetase, condensation domain"/>
    <property type="match status" value="6"/>
</dbReference>
<dbReference type="GO" id="GO:0031169">
    <property type="term" value="P:ferrichrome biosynthetic process"/>
    <property type="evidence" value="ECO:0007669"/>
    <property type="project" value="UniProtKB-ARBA"/>
</dbReference>
<dbReference type="InterPro" id="IPR020806">
    <property type="entry name" value="PKS_PP-bd"/>
</dbReference>
<comment type="pathway">
    <text evidence="1">Siderophore biosynthesis.</text>
</comment>
<feature type="domain" description="Carrier" evidence="9">
    <location>
        <begin position="1666"/>
        <end position="1744"/>
    </location>
</feature>
<evidence type="ECO:0000256" key="2">
    <source>
        <dbReference type="ARBA" id="ARBA00006432"/>
    </source>
</evidence>
<evidence type="ECO:0000256" key="1">
    <source>
        <dbReference type="ARBA" id="ARBA00004924"/>
    </source>
</evidence>
<gene>
    <name evidence="10" type="ORF">QBC32DRAFT_380334</name>
</gene>
<dbReference type="FunFam" id="3.30.559.10:FF:000070">
    <property type="entry name" value="Hydroxamate-type ferrichrome siderophore peptide synthetase"/>
    <property type="match status" value="1"/>
</dbReference>
<evidence type="ECO:0000256" key="5">
    <source>
        <dbReference type="ARBA" id="ARBA00022598"/>
    </source>
</evidence>
<dbReference type="InterPro" id="IPR042099">
    <property type="entry name" value="ANL_N_sf"/>
</dbReference>
<dbReference type="SUPFAM" id="SSF56801">
    <property type="entry name" value="Acetyl-CoA synthetase-like"/>
    <property type="match status" value="3"/>
</dbReference>
<dbReference type="PROSITE" id="PS50075">
    <property type="entry name" value="CARRIER"/>
    <property type="match status" value="6"/>
</dbReference>
<dbReference type="FunFam" id="3.40.50.980:FF:000001">
    <property type="entry name" value="Non-ribosomal peptide synthetase"/>
    <property type="match status" value="2"/>
</dbReference>
<keyword evidence="4" id="KW-0597">Phosphoprotein</keyword>
<dbReference type="SUPFAM" id="SSF47336">
    <property type="entry name" value="ACP-like"/>
    <property type="match status" value="6"/>
</dbReference>
<dbReference type="GO" id="GO:0016874">
    <property type="term" value="F:ligase activity"/>
    <property type="evidence" value="ECO:0007669"/>
    <property type="project" value="UniProtKB-KW"/>
</dbReference>
<dbReference type="PANTHER" id="PTHR45527">
    <property type="entry name" value="NONRIBOSOMAL PEPTIDE SYNTHETASE"/>
    <property type="match status" value="1"/>
</dbReference>
<proteinExistence type="inferred from homology"/>
<dbReference type="PANTHER" id="PTHR45527:SF1">
    <property type="entry name" value="FATTY ACID SYNTHASE"/>
    <property type="match status" value="1"/>
</dbReference>
<dbReference type="Gene3D" id="3.30.559.10">
    <property type="entry name" value="Chloramphenicol acetyltransferase-like domain"/>
    <property type="match status" value="6"/>
</dbReference>
<sequence length="5217" mass="572157">MATVDQNPDIALSIANHPPTRLPGPSLLHHLVQHGSETRDNHVPAVDYLAPDGSRISLSYHELHRRSDALAARISSLAGPVTDDNTQLIVPVLIPQCPDLYITLLAILKAGGAFCPLNLDIPLERAKFILNQVSAALIITTPELAEKVPENETGKQLLILTKDVFTSTETVQHRRPTPNNLAYVMYTSGSTGTPKGVPITHDAATQSLLAHDRHIPDFSRFLQFAAPTFDVSVFEIFFPLFRGKTLVSCNRSAMLNDLPGVINELGIDACELTPSVAASLLRKREHAPGLKLLLTIGEMLTQPVVREFGGDDTRKSILWGMYGPTEAAIHCTVQPAFAAESVPGLIGFSFDTVSSFIIAIPEEGDDDASQIKVVPIGEVGELAIGGHQLAPCYLNRPEDTAEAFVSHPAYGLLYRTKDKARMLPDGTMQCMGRIGDGQVKLRGQRIELGEIEHAALRAPGCHSAFAAVIKGILVLFCAVDSVDSMSTTKIEESCKAWLPGFMVPGDIIVMKEFPRLASGKVDRKGLVAEYESMQASGQPKEKEFRDEKERQIYVLVRNILGLVVHPTQSLMHAGMDSLRAIKLASALGKAMGVAIGANEILGARTIRALREVVRDLQAESTNDRDNDGEEMRRYQPAEIVANNKLLLDGRLEDIEAVLPCTPLQTAMLSETTANPRAYCNWLKLKFPEGCTEMDVRSWFLRLAESNEALRTGFVHHGGQFQQVIFKSLDDDSLISVAGDVAAEFSFVGDEDFLRPFRIFFSPPSATSRIKALLQIHHAIYDGWSTDLLVFDLHSLIDDATPNPRPAFRAVTEYYHSAAYRRACNSAREFWAQHLADYQPPSIPELRPDMALPSTVQSHSVHLPSLSPHHVKSVLRELDCTPQVLFQAALAWLWGVYVGSQDVVIGTVTSGRTIPVPGIEEIFGPCIATVPLRTDLAGVRTVRDLLGSVQTVGREVVRHGVLPLKEIKRVAGIRAGQSPFEVLFVYQETLDNLTGRDADKGGKEKVVELEQGRDWLETKLLVEVEPQQGGYDLALTYHTDAFTEAQMAVLGEQLSVLVQAMLDSFDTEVSSLKKVFPRNLLSAYNERPKTLEGVPDLAKAVEAAVERNPDQEALCFAERIWEDGIVEAKSVSYRELTAMANKIAWLLKSQGMEEGDIVAIVMEKSVLLYAGILAILKTGCAYLPLLPSTPVERVKTVFGQAGVRHCLVDSDSKVELKEIIGQVEFIDLETAELDGFSDENLDTPVDPSRIAYIIYTSGSTGVPKGVCVTQLNIVSNLDVLSRIYPSTPGTSRLLQSCSQAFDVSVFEILFAWTQSMTLCSGTNDVLFADLERSIRSLGITHLSMTPTVASLVSPENVPKVEFLVTAGEPMTPAVASKWHKQLWQGYGPSETTNICSVKRMVIPPRHRIRHLGFTFPNTSAFVVYPDTDTESGKLELVPIGGFGELCFGGDQVVKGYLGQDELTSEKFVVHEEWGRVYRSGDLGRMLADGSLVIWGRADEQVKLRGQRVELGEVNAAVQAAAEVGAGHKSAVKAAGVEEEKAVECATLFFKSAKGATSSTGSGQGQIVSFFVPDTHGRHETTFQMLELDHVLKSKIRSIFQSVEARVPSYMIPSFIIPLSKLPITASGKLNRRLLEESFTSLTQEYLAAASPSIGSGSSDNDDDDYSGEWSETESKVAEIVYRIFAVDRSSVQRWTPLTAFGLDSISAIELSKQLAANLGGKRLAISAILRNATVARIALAMSESISSGSAVMTPAEGGAEADADTEKEKVLEPLVPEELALAVMKRFAENGKNAEKVLPCTPLQEGMLAASVGRGRGAYVNKMLLKLGAVCDVEPLRRSWAKACQRQGILRTAFVSTEDSERPMIQVVLEAGSWEVPWLEFDVSSSDDLDKVIAKHVSTLSEPVDSFEPPISLAIIRGSGEENKFLSFICHHALYDGVAIQRLLFEVEHVLVGNGVELPPAPEYEPFLRESLALARAPETQTFWKEQLSGLRPRLLTKSFRFSSSSGSPADSPDPAPALLTTPIPTPLSHILTKTKHSGVSLLSLVQASWATVLSVLLRTEDVCFGNVLSGRTLPIERIDELVAPCFNTVPVRMRLDNMDLQGYGGSRNLDLVKALGRLGARILEGSGFVSLRKVQGLVKGGGKMFDTLLLLQQGVGGSGYGSGGDEMGDSVWEVVRDEGGMDVPIVVEFVPDAKKDELLVNLHLEGGHFPKVFADLILHLLFTTLDNFLQYPASHVWRFDTLPASLKEKLIQLPFDDTEASSTSSSNGAQASDAEEEWSDLETRIRNVLTSLMANKDRRIARQTTIYQLGLDSISAVQIASMLRRDLGQEGLEVNASDVIAHPSCAGLTAFLESQKGNNKAAATEPKTFTYDVAKFQEEVKSQLEPQLVSQSIEFKSVERVLPCTPLQSGMWMQFVRSAQGGGRDYLNFLEYHIDKSKGVGLQDLNKGWNMLFLAQPILRTGFVAVEHDDSAFAMVQYHPEAVKKPVIAAKGHPFEVEKWRSDLASGILGGKQPVPWGVALIERHDGLTMHVGMHHVLYDAHSLQVLMAELTNVMSAGEPLIALKSTETETAVAVVDILTQIETSRETAEKFWKEQAEKTVINSFPVMTPLKEPARHIMQVERLQGGGMSLPELEKAAAESGYSLQVLIQASWARVLSAYLGEASVTFGVVLSGRNTEVTRDAIFPCITTLPVIAANVASNNREMLEGMMKYNAELYKQQHQPLAKIQQWLGRLDTRLFDTLVVYQKFSSNTLTDGPQAPWSLVEDAATIDYPVSIEVEPQANGEIKYAVTFFDDVLPREQAQLLLKQFQAMVEFLALHPSADEDGLLELRPELFAILPPEKPVLPVPDNIQFLHQFVEVQALKTPEKTALFFAGGFDSLGKPIGKEWSYRELDANGNRVANMLSEHVKVGDIVAVYFDKCPEAFFAILGVLKAGCSFVALDPGAPEARKEFILKDSGATAFLTTIGKAKEMDFVVEVPVLGVDLVKLQEVSATAPVLDRELLPSDAAYCLYTSGTTGTPKGCEITHDNTVQCMLAFQHIFIGHWQDTSRWLQFASLHFDVSVLEQYWSWSVGITLVGAPKDLILEDLAGTISRLEITHIDLTPSLARLLHPDDVPSLCRGVFITGGESLKQEILDVWGEKAVIYNFYGPTEATIGVTVYPRVPRNGRASNIGRQFVNVGSCVLKPGTDRPVLRGAVGELCVSGKLVGKGYLGREDLTKERFPILVVQGKEEKVYRTGDLVRVLHDDCFDFLGRADDQVKLRGQRLEIGEINHSIKTGVEQVQDVATIVVRNEKAGKDFLVAFVTTVVRTRAVVEQQKLEVIKDGKDTAELVNKVRQACRAKLPGYMVPTYVVRLPYIPLSANNKAEIKELKRLFSSLTQEELVSLSPSASGATGSLTPTGQKVASVLSEMLAIDVSVVTPSTSIFELGLDSISALRLSRALKRSGFAQASPSLILSHPLITDLSHALDTAKAQSNTAHVAAAKQLVQACQHRHLPHVCKELGVSREEVEYVAPCTGLQAGMIARRDHYYNLFRLELAEEVDAARLERAWNDVVEEYPILRTKFVQTTEGFVQVALKPKPTTSIETLAPWEEKQLWEDGGPNLELTSSEVISEKRRRWEWGNGEGVIKHTIELQLMKITKADLSRETRYLVLHIFHGVYDANSLEMILQKVAAAYHRGGSTGRGEDEVEGGKEPSFLEALYHGPLQSFAHSKSFWLSHLKNARPEPSFVVPEDASTQVWSRERTISFTLQHLTKTLGVTSHSVLQAAWVAALAKQFGVRNPTIGVIVSGRAIELEGAERVVGPLFNTLPFHASLGNGRGSGGVTYKDLVKSCHEWNSKMVEWQHVPLRVIQKWCRKSGKGLFEVLFSFQQEDMDARKPQDGGVGKFGAEEKQKELWTVLETRQADMDADYPLALEATLTSDGEVRLLIVAQEMVFGTWEVARDVVDGLMEGLVVVLTEMGEDPEGVPLVVGGDGVDEVMEQEESGQRDNDVEDANERTWRGDSEFVWTEEAKTIREQIATLAEVAVDSVTETTSILELGLDSIDTIKLSARLRELGVSIKPSELMKGQTIEGLVYYLKEQKLANDKLLAKNSPNSWDKAAHKMRQEHSDAQAILPATPLQDGMVAEMIHSDFQLYFNHDIMEVEPHVDMTKLKRAWQMVIAASPILRTSFSLVDDPTLDFAYFQVVHHGLSNEAIKEMEIESEKDLSNITESATTRARKAGGGSGLFQLVFATLGDRKFVILSIAHALYDGWSLALLHHDVQAAYEGRYEVRPWYQEYLEEILRSGDDRSASFWSGYLAGAKPTFYPQLSPNQSKSSIVYRHETVSQLDFAKIRSFTKQHAITLQTLGQACHAAVLATATRSLDVMFGVVLSGRAGSEEAEQLMFPTMNTVAVRSVLHGDVSGWLRYMQSVANDIGGREHFPLRKMQRLVEGGGQLFNTLFVMQRGVPGGTIAGTGEVLVKSVGGSSAVEYPVCVEMEVVAGAGADADGGEKLVWRTACDSRFVDGEMGAKELGGRLDKALRYLVESAHGKKNVLEFVEGGKMSICGLGGFTPATGDDTTASNNDDDDVEEEVNESASWSELEERIRSVLAEVAGLEVSEVQKGNNIYHLGLDSISAIKVVSLLRKQGISIPLRQLLKAKSISAMAQAVTVAEEQPVTVSTESPAPNDNNNSTAIKEPSLHTHDINTTHITALLCQFGIIPSSAEPISEKIEAILPATAMQVHMLSVWQNTQGDVFHATFTYRLTGNVSKSTLSSAWKSLVVEFPILRTIFLANDQPGPPVVQVILRPDAIAHWNSEVVEEDDPKRWSSLSTKDQVGLRQPFNSMAGQQADEGDWILNLKIHHALYDALSLPMMVSRFTALCAGASITGKPGTSFRTLEVWKGYTTRRTRQSVKAKKFWTEYLAGAESTPIDLTAAYAPTATSASAKAEEAPSRQSTWLPDFLRPLVDGLSRLLSLSGTIWQSSPAPAPEQQRAPWPRRVSLIQHNAMAGISRIKKLCAAAGVSIQALFFAAYARFVSETAQGKWKDVVMGVYLANRSSESELSEIPYPTLCLVPLRVRIRESDESLVDMARHIQEDLYKISDPENIGVGLWEIEEWTGVVVDGFVNFLSVPLSASDSSGNEAGNERQDQAVVKMELMSEEEVKGMQVGEAGEEHEFVVPREMENDAARKAYPSAIDVEVAIDGDAVTMGVFGSRKKMGPDGGRFIVSKVVEALTAL</sequence>
<accession>A0AAN6NMP1</accession>
<dbReference type="FunFam" id="3.30.559.30:FF:000030">
    <property type="entry name" value="Hydroxamate-type ferrichrome siderophore peptide synthetase"/>
    <property type="match status" value="1"/>
</dbReference>
<dbReference type="GO" id="GO:0043041">
    <property type="term" value="P:amino acid activation for nonribosomal peptide biosynthetic process"/>
    <property type="evidence" value="ECO:0007669"/>
    <property type="project" value="TreeGrafter"/>
</dbReference>
<reference evidence="10" key="1">
    <citation type="journal article" date="2023" name="Mol. Phylogenet. Evol.">
        <title>Genome-scale phylogeny and comparative genomics of the fungal order Sordariales.</title>
        <authorList>
            <person name="Hensen N."/>
            <person name="Bonometti L."/>
            <person name="Westerberg I."/>
            <person name="Brannstrom I.O."/>
            <person name="Guillou S."/>
            <person name="Cros-Aarteil S."/>
            <person name="Calhoun S."/>
            <person name="Haridas S."/>
            <person name="Kuo A."/>
            <person name="Mondo S."/>
            <person name="Pangilinan J."/>
            <person name="Riley R."/>
            <person name="LaButti K."/>
            <person name="Andreopoulos B."/>
            <person name="Lipzen A."/>
            <person name="Chen C."/>
            <person name="Yan M."/>
            <person name="Daum C."/>
            <person name="Ng V."/>
            <person name="Clum A."/>
            <person name="Steindorff A."/>
            <person name="Ohm R.A."/>
            <person name="Martin F."/>
            <person name="Silar P."/>
            <person name="Natvig D.O."/>
            <person name="Lalanne C."/>
            <person name="Gautier V."/>
            <person name="Ament-Velasquez S.L."/>
            <person name="Kruys A."/>
            <person name="Hutchinson M.I."/>
            <person name="Powell A.J."/>
            <person name="Barry K."/>
            <person name="Miller A.N."/>
            <person name="Grigoriev I.V."/>
            <person name="Debuchy R."/>
            <person name="Gladieux P."/>
            <person name="Hiltunen Thoren M."/>
            <person name="Johannesson H."/>
        </authorList>
    </citation>
    <scope>NUCLEOTIDE SEQUENCE</scope>
    <source>
        <strain evidence="10">CBS 626.80</strain>
    </source>
</reference>
<dbReference type="Gene3D" id="3.40.50.980">
    <property type="match status" value="2"/>
</dbReference>
<keyword evidence="5" id="KW-0436">Ligase</keyword>
<evidence type="ECO:0000256" key="4">
    <source>
        <dbReference type="ARBA" id="ARBA00022553"/>
    </source>
</evidence>
<dbReference type="Gene3D" id="3.30.300.30">
    <property type="match status" value="3"/>
</dbReference>
<keyword evidence="3" id="KW-0596">Phosphopantetheine</keyword>
<evidence type="ECO:0000256" key="3">
    <source>
        <dbReference type="ARBA" id="ARBA00022450"/>
    </source>
</evidence>
<feature type="region of interest" description="Disordered" evidence="8">
    <location>
        <begin position="4657"/>
        <end position="4677"/>
    </location>
</feature>
<dbReference type="CDD" id="cd05918">
    <property type="entry name" value="A_NRPS_SidN3_like"/>
    <property type="match status" value="3"/>
</dbReference>
<reference evidence="10" key="2">
    <citation type="submission" date="2023-06" db="EMBL/GenBank/DDBJ databases">
        <authorList>
            <consortium name="Lawrence Berkeley National Laboratory"/>
            <person name="Mondo S.J."/>
            <person name="Hensen N."/>
            <person name="Bonometti L."/>
            <person name="Westerberg I."/>
            <person name="Brannstrom I.O."/>
            <person name="Guillou S."/>
            <person name="Cros-Aarteil S."/>
            <person name="Calhoun S."/>
            <person name="Haridas S."/>
            <person name="Kuo A."/>
            <person name="Pangilinan J."/>
            <person name="Riley R."/>
            <person name="Labutti K."/>
            <person name="Andreopoulos B."/>
            <person name="Lipzen A."/>
            <person name="Chen C."/>
            <person name="Yanf M."/>
            <person name="Daum C."/>
            <person name="Ng V."/>
            <person name="Clum A."/>
            <person name="Steindorff A."/>
            <person name="Ohm R."/>
            <person name="Martin F."/>
            <person name="Silar P."/>
            <person name="Natvig D."/>
            <person name="Lalanne C."/>
            <person name="Gautier V."/>
            <person name="Ament-Velasquez S.L."/>
            <person name="Kruys A."/>
            <person name="Hutchinson M.I."/>
            <person name="Powell A.J."/>
            <person name="Barry K."/>
            <person name="Miller A.N."/>
            <person name="Grigoriev I.V."/>
            <person name="Debuchy R."/>
            <person name="Gladieux P."/>
            <person name="Thoren M.H."/>
            <person name="Johannesson H."/>
        </authorList>
    </citation>
    <scope>NUCLEOTIDE SEQUENCE</scope>
    <source>
        <strain evidence="10">CBS 626.80</strain>
    </source>
</reference>
<dbReference type="Gene3D" id="3.40.50.12780">
    <property type="entry name" value="N-terminal domain of ligase-like"/>
    <property type="match status" value="2"/>
</dbReference>
<evidence type="ECO:0000313" key="11">
    <source>
        <dbReference type="Proteomes" id="UP001303222"/>
    </source>
</evidence>
<dbReference type="SMART" id="SM00823">
    <property type="entry name" value="PKS_PP"/>
    <property type="match status" value="6"/>
</dbReference>
<keyword evidence="6" id="KW-0677">Repeat</keyword>
<dbReference type="InterPro" id="IPR010071">
    <property type="entry name" value="AA_adenyl_dom"/>
</dbReference>
<dbReference type="GO" id="GO:0005737">
    <property type="term" value="C:cytoplasm"/>
    <property type="evidence" value="ECO:0007669"/>
    <property type="project" value="TreeGrafter"/>
</dbReference>
<evidence type="ECO:0000256" key="7">
    <source>
        <dbReference type="ARBA" id="ARBA00029454"/>
    </source>
</evidence>
<dbReference type="PROSITE" id="PS00455">
    <property type="entry name" value="AMP_BINDING"/>
    <property type="match status" value="2"/>
</dbReference>
<feature type="compositionally biased region" description="Low complexity" evidence="8">
    <location>
        <begin position="2260"/>
        <end position="2272"/>
    </location>
</feature>
<dbReference type="Pfam" id="PF00550">
    <property type="entry name" value="PP-binding"/>
    <property type="match status" value="6"/>
</dbReference>
<dbReference type="NCBIfam" id="NF003417">
    <property type="entry name" value="PRK04813.1"/>
    <property type="match status" value="4"/>
</dbReference>
<feature type="compositionally biased region" description="Polar residues" evidence="8">
    <location>
        <begin position="4657"/>
        <end position="4674"/>
    </location>
</feature>
<evidence type="ECO:0000256" key="6">
    <source>
        <dbReference type="ARBA" id="ARBA00022737"/>
    </source>
</evidence>
<dbReference type="FunFam" id="3.30.300.30:FF:000033">
    <property type="entry name" value="Nonribosomal siderophore peptide synthase SidC"/>
    <property type="match status" value="1"/>
</dbReference>
<dbReference type="InterPro" id="IPR001242">
    <property type="entry name" value="Condensation_dom"/>
</dbReference>
<comment type="caution">
    <text evidence="10">The sequence shown here is derived from an EMBL/GenBank/DDBJ whole genome shotgun (WGS) entry which is preliminary data.</text>
</comment>
<dbReference type="Pfam" id="PF00501">
    <property type="entry name" value="AMP-binding"/>
    <property type="match status" value="3"/>
</dbReference>
<feature type="domain" description="Carrier" evidence="9">
    <location>
        <begin position="2276"/>
        <end position="2356"/>
    </location>
</feature>
<dbReference type="SUPFAM" id="SSF52777">
    <property type="entry name" value="CoA-dependent acyltransferases"/>
    <property type="match status" value="12"/>
</dbReference>
<dbReference type="FunFam" id="3.30.300.30:FF:000015">
    <property type="entry name" value="Nonribosomal peptide synthase SidD"/>
    <property type="match status" value="1"/>
</dbReference>
<dbReference type="InterPro" id="IPR036736">
    <property type="entry name" value="ACP-like_sf"/>
</dbReference>
<dbReference type="PROSITE" id="PS00012">
    <property type="entry name" value="PHOSPHOPANTETHEINE"/>
    <property type="match status" value="6"/>
</dbReference>